<reference evidence="4 5" key="1">
    <citation type="journal article" date="2019" name="Int. J. Syst. Evol. Microbiol.">
        <title>The Global Catalogue of Microorganisms (GCM) 10K type strain sequencing project: providing services to taxonomists for standard genome sequencing and annotation.</title>
        <authorList>
            <consortium name="The Broad Institute Genomics Platform"/>
            <consortium name="The Broad Institute Genome Sequencing Center for Infectious Disease"/>
            <person name="Wu L."/>
            <person name="Ma J."/>
        </authorList>
    </citation>
    <scope>NUCLEOTIDE SEQUENCE [LARGE SCALE GENOMIC DNA]</scope>
    <source>
        <strain evidence="4 5">JCM 13476</strain>
    </source>
</reference>
<dbReference type="EMBL" id="BAAAEJ010000007">
    <property type="protein sequence ID" value="GAA0390047.1"/>
    <property type="molecule type" value="Genomic_DNA"/>
</dbReference>
<evidence type="ECO:0000256" key="1">
    <source>
        <dbReference type="ARBA" id="ARBA00022729"/>
    </source>
</evidence>
<dbReference type="Proteomes" id="UP001500791">
    <property type="component" value="Unassembled WGS sequence"/>
</dbReference>
<evidence type="ECO:0000259" key="3">
    <source>
        <dbReference type="Pfam" id="PF13505"/>
    </source>
</evidence>
<dbReference type="InterPro" id="IPR011250">
    <property type="entry name" value="OMP/PagP_B-barrel"/>
</dbReference>
<evidence type="ECO:0000313" key="5">
    <source>
        <dbReference type="Proteomes" id="UP001500791"/>
    </source>
</evidence>
<sequence length="181" mass="19588">MRKMMMLAAVAAIAATPAMAQSGEGSAWSMDNARGYGSLGYTHFDGSSTGSVTGRMGIDLNRYLAVETEVGVGVRDKDFEVNGVEGTLKHEWDAAGYVVGKLPIGENIQLHARGGYGHTELKRTVAEGSTDVGGQHWVYGVGGEYKLNEDNGIRADWTRRDFKGGAREDLDTYGVSYVRRF</sequence>
<dbReference type="InterPro" id="IPR027385">
    <property type="entry name" value="Beta-barrel_OMP"/>
</dbReference>
<dbReference type="Pfam" id="PF13505">
    <property type="entry name" value="OMP_b-brl"/>
    <property type="match status" value="1"/>
</dbReference>
<feature type="domain" description="Outer membrane protein beta-barrel" evidence="3">
    <location>
        <begin position="9"/>
        <end position="181"/>
    </location>
</feature>
<keyword evidence="1 2" id="KW-0732">Signal</keyword>
<gene>
    <name evidence="4" type="ORF">GCM10009093_15830</name>
</gene>
<protein>
    <recommendedName>
        <fullName evidence="3">Outer membrane protein beta-barrel domain-containing protein</fullName>
    </recommendedName>
</protein>
<dbReference type="Gene3D" id="2.40.160.20">
    <property type="match status" value="1"/>
</dbReference>
<evidence type="ECO:0000313" key="4">
    <source>
        <dbReference type="EMBL" id="GAA0390047.1"/>
    </source>
</evidence>
<feature type="chain" id="PRO_5046964308" description="Outer membrane protein beta-barrel domain-containing protein" evidence="2">
    <location>
        <begin position="21"/>
        <end position="181"/>
    </location>
</feature>
<keyword evidence="5" id="KW-1185">Reference proteome</keyword>
<name>A0ABN0YBH2_9CAUL</name>
<organism evidence="4 5">
    <name type="scientific">Brevundimonas terrae</name>
    <dbReference type="NCBI Taxonomy" id="363631"/>
    <lineage>
        <taxon>Bacteria</taxon>
        <taxon>Pseudomonadati</taxon>
        <taxon>Pseudomonadota</taxon>
        <taxon>Alphaproteobacteria</taxon>
        <taxon>Caulobacterales</taxon>
        <taxon>Caulobacteraceae</taxon>
        <taxon>Brevundimonas</taxon>
    </lineage>
</organism>
<feature type="signal peptide" evidence="2">
    <location>
        <begin position="1"/>
        <end position="20"/>
    </location>
</feature>
<proteinExistence type="predicted"/>
<evidence type="ECO:0000256" key="2">
    <source>
        <dbReference type="SAM" id="SignalP"/>
    </source>
</evidence>
<dbReference type="SUPFAM" id="SSF56925">
    <property type="entry name" value="OMPA-like"/>
    <property type="match status" value="1"/>
</dbReference>
<accession>A0ABN0YBH2</accession>
<dbReference type="RefSeq" id="WP_167176552.1">
    <property type="nucleotide sequence ID" value="NZ_BAAAEJ010000007.1"/>
</dbReference>
<comment type="caution">
    <text evidence="4">The sequence shown here is derived from an EMBL/GenBank/DDBJ whole genome shotgun (WGS) entry which is preliminary data.</text>
</comment>